<reference evidence="2 3" key="1">
    <citation type="submission" date="2017-02" db="EMBL/GenBank/DDBJ databases">
        <title>Natronthermophilus aegyptiacus gen. nov.,sp. nov., an aerobic, extremely halophilic alkalithermophilic archaeon isolated from the athalassohaline Wadi An Natrun, Egypt.</title>
        <authorList>
            <person name="Zhao B."/>
        </authorList>
    </citation>
    <scope>NUCLEOTIDE SEQUENCE [LARGE SCALE GENOMIC DNA]</scope>
    <source>
        <strain evidence="2 3">CGMCC 1.3597</strain>
    </source>
</reference>
<organism evidence="2 3">
    <name type="scientific">Natronolimnobius baerhuensis</name>
    <dbReference type="NCBI Taxonomy" id="253108"/>
    <lineage>
        <taxon>Archaea</taxon>
        <taxon>Methanobacteriati</taxon>
        <taxon>Methanobacteriota</taxon>
        <taxon>Stenosarchaea group</taxon>
        <taxon>Halobacteria</taxon>
        <taxon>Halobacteriales</taxon>
        <taxon>Natrialbaceae</taxon>
        <taxon>Natronolimnobius</taxon>
    </lineage>
</organism>
<keyword evidence="3" id="KW-1185">Reference proteome</keyword>
<sequence>MNGVGGIYPHDHGELDVTVDGESINFDQSEHHNQHPTFHFHEGYGQTWHHHPESPLQPWEFERMTVAEALATLDMAVTESTFTLDGTTYDDDHSETTVEIEVNDTSINPQEHLIHDEDYISITVES</sequence>
<dbReference type="AlphaFoldDB" id="A0A202E5F8"/>
<dbReference type="EMBL" id="MWPH01000003">
    <property type="protein sequence ID" value="OVE83533.1"/>
    <property type="molecule type" value="Genomic_DNA"/>
</dbReference>
<evidence type="ECO:0000313" key="3">
    <source>
        <dbReference type="Proteomes" id="UP000196084"/>
    </source>
</evidence>
<dbReference type="Proteomes" id="UP000196084">
    <property type="component" value="Unassembled WGS sequence"/>
</dbReference>
<gene>
    <name evidence="2" type="ORF">B2G88_13915</name>
</gene>
<protein>
    <submittedName>
        <fullName evidence="2">Uncharacterized protein</fullName>
    </submittedName>
</protein>
<accession>A0A202E5F8</accession>
<feature type="region of interest" description="Disordered" evidence="1">
    <location>
        <begin position="27"/>
        <end position="52"/>
    </location>
</feature>
<name>A0A202E5F8_9EURY</name>
<comment type="caution">
    <text evidence="2">The sequence shown here is derived from an EMBL/GenBank/DDBJ whole genome shotgun (WGS) entry which is preliminary data.</text>
</comment>
<evidence type="ECO:0000313" key="2">
    <source>
        <dbReference type="EMBL" id="OVE83533.1"/>
    </source>
</evidence>
<evidence type="ECO:0000256" key="1">
    <source>
        <dbReference type="SAM" id="MobiDB-lite"/>
    </source>
</evidence>
<proteinExistence type="predicted"/>